<evidence type="ECO:0000256" key="5">
    <source>
        <dbReference type="ARBA" id="ARBA00023136"/>
    </source>
</evidence>
<evidence type="ECO:0000313" key="8">
    <source>
        <dbReference type="EMBL" id="SFI53526.1"/>
    </source>
</evidence>
<dbReference type="EMBL" id="FORH01000001">
    <property type="protein sequence ID" value="SFI53526.1"/>
    <property type="molecule type" value="Genomic_DNA"/>
</dbReference>
<dbReference type="GO" id="GO:0016020">
    <property type="term" value="C:membrane"/>
    <property type="evidence" value="ECO:0007669"/>
    <property type="project" value="UniProtKB-SubCell"/>
</dbReference>
<dbReference type="PANTHER" id="PTHR22911">
    <property type="entry name" value="ACYL-MALONYL CONDENSING ENZYME-RELATED"/>
    <property type="match status" value="1"/>
</dbReference>
<feature type="transmembrane region" description="Helical" evidence="6">
    <location>
        <begin position="184"/>
        <end position="203"/>
    </location>
</feature>
<dbReference type="InterPro" id="IPR037185">
    <property type="entry name" value="EmrE-like"/>
</dbReference>
<organism evidence="8 9">
    <name type="scientific">Celeribacter neptunius</name>
    <dbReference type="NCBI Taxonomy" id="588602"/>
    <lineage>
        <taxon>Bacteria</taxon>
        <taxon>Pseudomonadati</taxon>
        <taxon>Pseudomonadota</taxon>
        <taxon>Alphaproteobacteria</taxon>
        <taxon>Rhodobacterales</taxon>
        <taxon>Roseobacteraceae</taxon>
        <taxon>Celeribacter</taxon>
    </lineage>
</organism>
<sequence>MSQPSLTQDRPLFGMGMMLVYCAVAPMIDAFAKLAASEHPVGQITAARFLVQGALLLPIALVLRQNLVANWRDAGLIFLRGILTLAATFAFVWAVSIMPLADALAITFVEPFIILFLGWALFGEEVGPRRIIAAIVGFLGVLLVVRPGLLAFGPAALLPLAAGFFFACYMLVTRALRRYQPVALQASTAVAALSVALPLLLLFDGSGPDILGGALDPVMPKGIMWLWLAGVGVAATLSHQGLTLALRLAPSATLAPLAYLELAFSTLVGFVVFGDFPAPMVWLGIVVIVAAGLYLIHRERVNLRKPALPGDPTAL</sequence>
<feature type="transmembrane region" description="Helical" evidence="6">
    <location>
        <begin position="103"/>
        <end position="122"/>
    </location>
</feature>
<dbReference type="Proteomes" id="UP000199630">
    <property type="component" value="Unassembled WGS sequence"/>
</dbReference>
<comment type="similarity">
    <text evidence="2">Belongs to the drug/metabolite transporter (DMT) superfamily. 10 TMS drug/metabolite exporter (DME) (TC 2.A.7.3) family.</text>
</comment>
<protein>
    <submittedName>
        <fullName evidence="8">EamA domain-containing membrane protein RarD</fullName>
    </submittedName>
</protein>
<reference evidence="9" key="1">
    <citation type="submission" date="2016-10" db="EMBL/GenBank/DDBJ databases">
        <authorList>
            <person name="Varghese N."/>
            <person name="Submissions S."/>
        </authorList>
    </citation>
    <scope>NUCLEOTIDE SEQUENCE [LARGE SCALE GENOMIC DNA]</scope>
    <source>
        <strain evidence="9">DSM 26471</strain>
    </source>
</reference>
<dbReference type="InterPro" id="IPR000620">
    <property type="entry name" value="EamA_dom"/>
</dbReference>
<dbReference type="PANTHER" id="PTHR22911:SF6">
    <property type="entry name" value="SOLUTE CARRIER FAMILY 35 MEMBER G1"/>
    <property type="match status" value="1"/>
</dbReference>
<dbReference type="SUPFAM" id="SSF103481">
    <property type="entry name" value="Multidrug resistance efflux transporter EmrE"/>
    <property type="match status" value="2"/>
</dbReference>
<keyword evidence="5 6" id="KW-0472">Membrane</keyword>
<evidence type="ECO:0000259" key="7">
    <source>
        <dbReference type="Pfam" id="PF00892"/>
    </source>
</evidence>
<accession>A0A1I3J0C9</accession>
<feature type="transmembrane region" description="Helical" evidence="6">
    <location>
        <begin position="279"/>
        <end position="296"/>
    </location>
</feature>
<feature type="transmembrane region" description="Helical" evidence="6">
    <location>
        <begin position="75"/>
        <end position="97"/>
    </location>
</feature>
<keyword evidence="9" id="KW-1185">Reference proteome</keyword>
<dbReference type="AlphaFoldDB" id="A0A1I3J0C9"/>
<name>A0A1I3J0C9_9RHOB</name>
<feature type="domain" description="EamA" evidence="7">
    <location>
        <begin position="13"/>
        <end position="145"/>
    </location>
</feature>
<evidence type="ECO:0000313" key="9">
    <source>
        <dbReference type="Proteomes" id="UP000199630"/>
    </source>
</evidence>
<feature type="transmembrane region" description="Helical" evidence="6">
    <location>
        <begin position="155"/>
        <end position="172"/>
    </location>
</feature>
<dbReference type="Pfam" id="PF00892">
    <property type="entry name" value="EamA"/>
    <property type="match status" value="2"/>
</dbReference>
<keyword evidence="4 6" id="KW-1133">Transmembrane helix</keyword>
<proteinExistence type="inferred from homology"/>
<dbReference type="Gene3D" id="1.10.3730.20">
    <property type="match status" value="2"/>
</dbReference>
<feature type="transmembrane region" description="Helical" evidence="6">
    <location>
        <begin position="254"/>
        <end position="273"/>
    </location>
</feature>
<evidence type="ECO:0000256" key="4">
    <source>
        <dbReference type="ARBA" id="ARBA00022989"/>
    </source>
</evidence>
<feature type="transmembrane region" description="Helical" evidence="6">
    <location>
        <begin position="44"/>
        <end position="63"/>
    </location>
</feature>
<gene>
    <name evidence="8" type="ORF">SAMN04487991_0191</name>
</gene>
<feature type="transmembrane region" description="Helical" evidence="6">
    <location>
        <begin position="131"/>
        <end position="149"/>
    </location>
</feature>
<evidence type="ECO:0000256" key="2">
    <source>
        <dbReference type="ARBA" id="ARBA00009853"/>
    </source>
</evidence>
<dbReference type="RefSeq" id="WP_090055790.1">
    <property type="nucleotide sequence ID" value="NZ_FORH01000001.1"/>
</dbReference>
<keyword evidence="3 6" id="KW-0812">Transmembrane</keyword>
<evidence type="ECO:0000256" key="1">
    <source>
        <dbReference type="ARBA" id="ARBA00004141"/>
    </source>
</evidence>
<comment type="subcellular location">
    <subcellularLocation>
        <location evidence="1">Membrane</location>
        <topology evidence="1">Multi-pass membrane protein</topology>
    </subcellularLocation>
</comment>
<feature type="domain" description="EamA" evidence="7">
    <location>
        <begin position="155"/>
        <end position="291"/>
    </location>
</feature>
<evidence type="ECO:0000256" key="6">
    <source>
        <dbReference type="SAM" id="Phobius"/>
    </source>
</evidence>
<feature type="transmembrane region" description="Helical" evidence="6">
    <location>
        <begin position="223"/>
        <end position="242"/>
    </location>
</feature>
<evidence type="ECO:0000256" key="3">
    <source>
        <dbReference type="ARBA" id="ARBA00022692"/>
    </source>
</evidence>
<feature type="transmembrane region" description="Helical" evidence="6">
    <location>
        <begin position="12"/>
        <end position="32"/>
    </location>
</feature>
<dbReference type="OrthoDB" id="9815809at2"/>